<reference evidence="2 3" key="2">
    <citation type="journal article" date="2017" name="Front. Plant Sci.">
        <title>Gene Classification and Mining of Molecular Markers Useful in Red Clover (Trifolium pratense) Breeding.</title>
        <authorList>
            <person name="Istvanek J."/>
            <person name="Dluhosova J."/>
            <person name="Dluhos P."/>
            <person name="Patkova L."/>
            <person name="Nedelnik J."/>
            <person name="Repkova J."/>
        </authorList>
    </citation>
    <scope>NUCLEOTIDE SEQUENCE [LARGE SCALE GENOMIC DNA]</scope>
    <source>
        <strain evidence="3">cv. Tatra</strain>
        <tissue evidence="2">Young leaves</tissue>
    </source>
</reference>
<feature type="non-terminal residue" evidence="2">
    <location>
        <position position="1"/>
    </location>
</feature>
<gene>
    <name evidence="2" type="ORF">L195_g044861</name>
</gene>
<protein>
    <submittedName>
        <fullName evidence="2">Uncharacterized protein</fullName>
    </submittedName>
</protein>
<dbReference type="EMBL" id="ASHM01057572">
    <property type="protein sequence ID" value="PNX88748.1"/>
    <property type="molecule type" value="Genomic_DNA"/>
</dbReference>
<keyword evidence="1" id="KW-1133">Transmembrane helix</keyword>
<organism evidence="2 3">
    <name type="scientific">Trifolium pratense</name>
    <name type="common">Red clover</name>
    <dbReference type="NCBI Taxonomy" id="57577"/>
    <lineage>
        <taxon>Eukaryota</taxon>
        <taxon>Viridiplantae</taxon>
        <taxon>Streptophyta</taxon>
        <taxon>Embryophyta</taxon>
        <taxon>Tracheophyta</taxon>
        <taxon>Spermatophyta</taxon>
        <taxon>Magnoliopsida</taxon>
        <taxon>eudicotyledons</taxon>
        <taxon>Gunneridae</taxon>
        <taxon>Pentapetalae</taxon>
        <taxon>rosids</taxon>
        <taxon>fabids</taxon>
        <taxon>Fabales</taxon>
        <taxon>Fabaceae</taxon>
        <taxon>Papilionoideae</taxon>
        <taxon>50 kb inversion clade</taxon>
        <taxon>NPAAA clade</taxon>
        <taxon>Hologalegina</taxon>
        <taxon>IRL clade</taxon>
        <taxon>Trifolieae</taxon>
        <taxon>Trifolium</taxon>
    </lineage>
</organism>
<name>A0A2K3MD98_TRIPR</name>
<dbReference type="AlphaFoldDB" id="A0A2K3MD98"/>
<accession>A0A2K3MD98</accession>
<keyword evidence="1" id="KW-0472">Membrane</keyword>
<evidence type="ECO:0000256" key="1">
    <source>
        <dbReference type="SAM" id="Phobius"/>
    </source>
</evidence>
<reference evidence="2 3" key="1">
    <citation type="journal article" date="2014" name="Am. J. Bot.">
        <title>Genome assembly and annotation for red clover (Trifolium pratense; Fabaceae).</title>
        <authorList>
            <person name="Istvanek J."/>
            <person name="Jaros M."/>
            <person name="Krenek A."/>
            <person name="Repkova J."/>
        </authorList>
    </citation>
    <scope>NUCLEOTIDE SEQUENCE [LARGE SCALE GENOMIC DNA]</scope>
    <source>
        <strain evidence="3">cv. Tatra</strain>
        <tissue evidence="2">Young leaves</tissue>
    </source>
</reference>
<feature type="transmembrane region" description="Helical" evidence="1">
    <location>
        <begin position="68"/>
        <end position="95"/>
    </location>
</feature>
<sequence length="200" mass="21409">DIISSVVLSRPWLRVTTTSPASVCVFFSGGFEFWVLGALFRFVPISVSLVLVRFCWPRRSFEGGGVCFLSASSVLCFGLAGEQCLVGLFCCGAIWSRLRRAAFFCCSRFAGIFLFAGVYGDPTFVSGFEGCSLFQFVLVSTSEELGFFFCLGARDGSGSVVVVTVLSWDGGGCVRSEKGGMAVAATVLSWTCCEGVVVRC</sequence>
<keyword evidence="1" id="KW-0812">Transmembrane</keyword>
<comment type="caution">
    <text evidence="2">The sequence shown here is derived from an EMBL/GenBank/DDBJ whole genome shotgun (WGS) entry which is preliminary data.</text>
</comment>
<dbReference type="Proteomes" id="UP000236291">
    <property type="component" value="Unassembled WGS sequence"/>
</dbReference>
<evidence type="ECO:0000313" key="3">
    <source>
        <dbReference type="Proteomes" id="UP000236291"/>
    </source>
</evidence>
<evidence type="ECO:0000313" key="2">
    <source>
        <dbReference type="EMBL" id="PNX88748.1"/>
    </source>
</evidence>
<proteinExistence type="predicted"/>